<dbReference type="RefSeq" id="WP_184423878.1">
    <property type="nucleotide sequence ID" value="NZ_BAABLB010000049.1"/>
</dbReference>
<evidence type="ECO:0000313" key="3">
    <source>
        <dbReference type="Proteomes" id="UP000537141"/>
    </source>
</evidence>
<organism evidence="2 3">
    <name type="scientific">Thalassotalea piscium</name>
    <dbReference type="NCBI Taxonomy" id="1230533"/>
    <lineage>
        <taxon>Bacteria</taxon>
        <taxon>Pseudomonadati</taxon>
        <taxon>Pseudomonadota</taxon>
        <taxon>Gammaproteobacteria</taxon>
        <taxon>Alteromonadales</taxon>
        <taxon>Colwelliaceae</taxon>
        <taxon>Thalassotalea</taxon>
    </lineage>
</organism>
<dbReference type="AlphaFoldDB" id="A0A7X0NGK9"/>
<protein>
    <submittedName>
        <fullName evidence="2">Conjugal transfer pilus assembly protein TraU</fullName>
    </submittedName>
</protein>
<gene>
    <name evidence="2" type="ORF">HNQ55_001576</name>
</gene>
<keyword evidence="1" id="KW-0732">Signal</keyword>
<accession>A0A7X0NGK9</accession>
<evidence type="ECO:0000313" key="2">
    <source>
        <dbReference type="EMBL" id="MBB6543069.1"/>
    </source>
</evidence>
<sequence>MKFFLIVILTFLSFTFSPKSLSATTETPLSIDDITCPNSKIIGKALITDVCWEGIFPVYLGGARFGGKSKFAPADRNKRSLCFCQGDISKGVMPSAGATVGMYLPKYLLTVTKKPYCFPELNGTELASQLGLVSRFNVGNEDAGGTDSTNIANSASFSWHLAAMPLMKILELFDVMGCYTDGYTNFDIMWISETLPMWYDSELAYYIAPESKVFASSLASAAVVTDCLSSSLASPIDTLFFAAGCWGQMYPLTAHIGGQSDKVAGKSLIATRALFFLSRIGVLERTMGDDAVCKSQDMPIMKKSQYRFQQLWPLSESESMDVTCQEDQACDANTVSTTLGPQEFSGNLNKNGINQIQMNSLNETCTHPIGQTTFSWGIWRDAIQPDHASYLIFQWNDCCADIIEAVF</sequence>
<dbReference type="EMBL" id="JACHHU010000010">
    <property type="protein sequence ID" value="MBB6543069.1"/>
    <property type="molecule type" value="Genomic_DNA"/>
</dbReference>
<reference evidence="2 3" key="1">
    <citation type="submission" date="2020-08" db="EMBL/GenBank/DDBJ databases">
        <title>Genomic Encyclopedia of Type Strains, Phase IV (KMG-IV): sequencing the most valuable type-strain genomes for metagenomic binning, comparative biology and taxonomic classification.</title>
        <authorList>
            <person name="Goeker M."/>
        </authorList>
    </citation>
    <scope>NUCLEOTIDE SEQUENCE [LARGE SCALE GENOMIC DNA]</scope>
    <source>
        <strain evidence="2 3">DSM 26287</strain>
    </source>
</reference>
<dbReference type="InterPro" id="IPR009649">
    <property type="entry name" value="TraU"/>
</dbReference>
<feature type="signal peptide" evidence="1">
    <location>
        <begin position="1"/>
        <end position="22"/>
    </location>
</feature>
<comment type="caution">
    <text evidence="2">The sequence shown here is derived from an EMBL/GenBank/DDBJ whole genome shotgun (WGS) entry which is preliminary data.</text>
</comment>
<name>A0A7X0NGK9_9GAMM</name>
<keyword evidence="3" id="KW-1185">Reference proteome</keyword>
<evidence type="ECO:0000256" key="1">
    <source>
        <dbReference type="SAM" id="SignalP"/>
    </source>
</evidence>
<feature type="chain" id="PRO_5030753117" evidence="1">
    <location>
        <begin position="23"/>
        <end position="407"/>
    </location>
</feature>
<proteinExistence type="predicted"/>
<dbReference type="Pfam" id="PF06834">
    <property type="entry name" value="TraU"/>
    <property type="match status" value="1"/>
</dbReference>
<dbReference type="Proteomes" id="UP000537141">
    <property type="component" value="Unassembled WGS sequence"/>
</dbReference>